<sequence>MEHDLEKAYAYLRDFSDLESSLENELRTNQFIKIRSFSRKHRFTSMGSPAQYIAFLEKGYALAYRKRADTRVVSWFRSAPSGIIPENFFTGNACQEEIVLNAGSSIVYTCRQGIGDLFRKHPKTAEFIRLIQEKHLHENEEEKMLLRGLSAREKYIHLATTRPEIIENFSGKDIGSYLGIRPRQLYNIRKAYGKEKFRQY</sequence>
<dbReference type="InterPro" id="IPR014710">
    <property type="entry name" value="RmlC-like_jellyroll"/>
</dbReference>
<accession>A0A4R3KKJ8</accession>
<dbReference type="InterPro" id="IPR018490">
    <property type="entry name" value="cNMP-bd_dom_sf"/>
</dbReference>
<evidence type="ECO:0000313" key="2">
    <source>
        <dbReference type="Proteomes" id="UP000295807"/>
    </source>
</evidence>
<proteinExistence type="predicted"/>
<protein>
    <submittedName>
        <fullName evidence="1">CRP-like cAMP-binding protein</fullName>
    </submittedName>
</protein>
<keyword evidence="2" id="KW-1185">Reference proteome</keyword>
<dbReference type="OrthoDB" id="663011at2"/>
<organism evidence="1 2">
    <name type="scientific">Anseongella ginsenosidimutans</name>
    <dbReference type="NCBI Taxonomy" id="496056"/>
    <lineage>
        <taxon>Bacteria</taxon>
        <taxon>Pseudomonadati</taxon>
        <taxon>Bacteroidota</taxon>
        <taxon>Sphingobacteriia</taxon>
        <taxon>Sphingobacteriales</taxon>
        <taxon>Sphingobacteriaceae</taxon>
        <taxon>Anseongella</taxon>
    </lineage>
</organism>
<reference evidence="1 2" key="1">
    <citation type="submission" date="2019-03" db="EMBL/GenBank/DDBJ databases">
        <title>Genomic Encyclopedia of Type Strains, Phase IV (KMG-IV): sequencing the most valuable type-strain genomes for metagenomic binning, comparative biology and taxonomic classification.</title>
        <authorList>
            <person name="Goeker M."/>
        </authorList>
    </citation>
    <scope>NUCLEOTIDE SEQUENCE [LARGE SCALE GENOMIC DNA]</scope>
    <source>
        <strain evidence="1 2">DSM 21100</strain>
    </source>
</reference>
<dbReference type="RefSeq" id="WP_132130717.1">
    <property type="nucleotide sequence ID" value="NZ_CP042432.1"/>
</dbReference>
<dbReference type="AlphaFoldDB" id="A0A4R3KKJ8"/>
<name>A0A4R3KKJ8_9SPHI</name>
<dbReference type="SUPFAM" id="SSF51206">
    <property type="entry name" value="cAMP-binding domain-like"/>
    <property type="match status" value="1"/>
</dbReference>
<gene>
    <name evidence="1" type="ORF">EDD80_1211</name>
</gene>
<comment type="caution">
    <text evidence="1">The sequence shown here is derived from an EMBL/GenBank/DDBJ whole genome shotgun (WGS) entry which is preliminary data.</text>
</comment>
<dbReference type="Gene3D" id="2.60.120.10">
    <property type="entry name" value="Jelly Rolls"/>
    <property type="match status" value="1"/>
</dbReference>
<evidence type="ECO:0000313" key="1">
    <source>
        <dbReference type="EMBL" id="TCS84324.1"/>
    </source>
</evidence>
<dbReference type="Proteomes" id="UP000295807">
    <property type="component" value="Unassembled WGS sequence"/>
</dbReference>
<dbReference type="EMBL" id="SMAD01000021">
    <property type="protein sequence ID" value="TCS84324.1"/>
    <property type="molecule type" value="Genomic_DNA"/>
</dbReference>